<dbReference type="Gene3D" id="1.10.287.130">
    <property type="match status" value="1"/>
</dbReference>
<evidence type="ECO:0000256" key="5">
    <source>
        <dbReference type="ARBA" id="ARBA00022679"/>
    </source>
</evidence>
<dbReference type="InterPro" id="IPR005467">
    <property type="entry name" value="His_kinase_dom"/>
</dbReference>
<evidence type="ECO:0000256" key="11">
    <source>
        <dbReference type="ARBA" id="ARBA00023012"/>
    </source>
</evidence>
<dbReference type="InterPro" id="IPR036097">
    <property type="entry name" value="HisK_dim/P_sf"/>
</dbReference>
<dbReference type="InterPro" id="IPR036890">
    <property type="entry name" value="HATPase_C_sf"/>
</dbReference>
<keyword evidence="8" id="KW-0418">Kinase</keyword>
<dbReference type="Pfam" id="PF02518">
    <property type="entry name" value="HATPase_c"/>
    <property type="match status" value="1"/>
</dbReference>
<keyword evidence="9 14" id="KW-0067">ATP-binding</keyword>
<accession>A0ABY6DSE4</accession>
<dbReference type="SUPFAM" id="SSF55874">
    <property type="entry name" value="ATPase domain of HSP90 chaperone/DNA topoisomerase II/histidine kinase"/>
    <property type="match status" value="1"/>
</dbReference>
<feature type="domain" description="Histidine kinase" evidence="13">
    <location>
        <begin position="10"/>
        <end position="209"/>
    </location>
</feature>
<dbReference type="InterPro" id="IPR004358">
    <property type="entry name" value="Sig_transdc_His_kin-like_C"/>
</dbReference>
<dbReference type="SUPFAM" id="SSF47384">
    <property type="entry name" value="Homodimeric domain of signal transducing histidine kinase"/>
    <property type="match status" value="1"/>
</dbReference>
<dbReference type="Gene3D" id="3.30.565.10">
    <property type="entry name" value="Histidine kinase-like ATPase, C-terminal domain"/>
    <property type="match status" value="1"/>
</dbReference>
<evidence type="ECO:0000256" key="4">
    <source>
        <dbReference type="ARBA" id="ARBA00022553"/>
    </source>
</evidence>
<keyword evidence="5" id="KW-0808">Transferase</keyword>
<keyword evidence="15" id="KW-1185">Reference proteome</keyword>
<dbReference type="SMART" id="SM00388">
    <property type="entry name" value="HisKA"/>
    <property type="match status" value="1"/>
</dbReference>
<dbReference type="GO" id="GO:0005524">
    <property type="term" value="F:ATP binding"/>
    <property type="evidence" value="ECO:0007669"/>
    <property type="project" value="UniProtKB-KW"/>
</dbReference>
<sequence>MARERRFTADAAHELRTPLAALRIQLEVASQSPRPDARRKALLQALAGCERAAHLVSQLLKLARLDQARPALARIDLAALVHAAAQGIAPPACVALTGPWQVAGHAGLLEILLRNLLDNARRYGGPGATVTLRREGDALLVEDNGPGVPPALLARLDERFFRVHPEDSQGVGLGLSIVRRVAQLHGAALSWSNRAEGGFAIRLALPATGQTHGTD</sequence>
<evidence type="ECO:0000313" key="15">
    <source>
        <dbReference type="Proteomes" id="UP001061302"/>
    </source>
</evidence>
<dbReference type="PANTHER" id="PTHR45436">
    <property type="entry name" value="SENSOR HISTIDINE KINASE YKOH"/>
    <property type="match status" value="1"/>
</dbReference>
<evidence type="ECO:0000256" key="10">
    <source>
        <dbReference type="ARBA" id="ARBA00022989"/>
    </source>
</evidence>
<dbReference type="InterPro" id="IPR050428">
    <property type="entry name" value="TCS_sensor_his_kinase"/>
</dbReference>
<keyword evidence="4" id="KW-0597">Phosphoprotein</keyword>
<evidence type="ECO:0000313" key="14">
    <source>
        <dbReference type="EMBL" id="UXY17277.1"/>
    </source>
</evidence>
<evidence type="ECO:0000256" key="3">
    <source>
        <dbReference type="ARBA" id="ARBA00012438"/>
    </source>
</evidence>
<dbReference type="SMART" id="SM00387">
    <property type="entry name" value="HATPase_c"/>
    <property type="match status" value="1"/>
</dbReference>
<evidence type="ECO:0000256" key="6">
    <source>
        <dbReference type="ARBA" id="ARBA00022692"/>
    </source>
</evidence>
<protein>
    <recommendedName>
        <fullName evidence="3">histidine kinase</fullName>
        <ecNumber evidence="3">2.7.13.3</ecNumber>
    </recommendedName>
</protein>
<dbReference type="EMBL" id="CP106753">
    <property type="protein sequence ID" value="UXY17277.1"/>
    <property type="molecule type" value="Genomic_DNA"/>
</dbReference>
<reference evidence="14" key="1">
    <citation type="submission" date="2022-10" db="EMBL/GenBank/DDBJ databases">
        <title>Chitiniphilus purpureus sp. nov., a novel chitin-degrading bacterium isolated from crawfish pond sediment.</title>
        <authorList>
            <person name="Li K."/>
        </authorList>
    </citation>
    <scope>NUCLEOTIDE SEQUENCE</scope>
    <source>
        <strain evidence="14">CD1</strain>
    </source>
</reference>
<comment type="catalytic activity">
    <reaction evidence="1">
        <text>ATP + protein L-histidine = ADP + protein N-phospho-L-histidine.</text>
        <dbReference type="EC" id="2.7.13.3"/>
    </reaction>
</comment>
<keyword evidence="11" id="KW-0902">Two-component regulatory system</keyword>
<proteinExistence type="predicted"/>
<keyword evidence="7" id="KW-0547">Nucleotide-binding</keyword>
<dbReference type="Proteomes" id="UP001061302">
    <property type="component" value="Chromosome"/>
</dbReference>
<evidence type="ECO:0000259" key="13">
    <source>
        <dbReference type="PROSITE" id="PS50109"/>
    </source>
</evidence>
<dbReference type="EC" id="2.7.13.3" evidence="3"/>
<organism evidence="14 15">
    <name type="scientific">Chitiniphilus purpureus</name>
    <dbReference type="NCBI Taxonomy" id="2981137"/>
    <lineage>
        <taxon>Bacteria</taxon>
        <taxon>Pseudomonadati</taxon>
        <taxon>Pseudomonadota</taxon>
        <taxon>Betaproteobacteria</taxon>
        <taxon>Neisseriales</taxon>
        <taxon>Chitinibacteraceae</taxon>
        <taxon>Chitiniphilus</taxon>
    </lineage>
</organism>
<evidence type="ECO:0000256" key="7">
    <source>
        <dbReference type="ARBA" id="ARBA00022741"/>
    </source>
</evidence>
<keyword evidence="6" id="KW-0812">Transmembrane</keyword>
<name>A0ABY6DSE4_9NEIS</name>
<keyword evidence="10" id="KW-1133">Transmembrane helix</keyword>
<evidence type="ECO:0000256" key="9">
    <source>
        <dbReference type="ARBA" id="ARBA00022840"/>
    </source>
</evidence>
<dbReference type="InterPro" id="IPR003661">
    <property type="entry name" value="HisK_dim/P_dom"/>
</dbReference>
<keyword evidence="12" id="KW-0472">Membrane</keyword>
<dbReference type="PANTHER" id="PTHR45436:SF14">
    <property type="entry name" value="SENSOR PROTEIN QSEC"/>
    <property type="match status" value="1"/>
</dbReference>
<evidence type="ECO:0000256" key="2">
    <source>
        <dbReference type="ARBA" id="ARBA00004141"/>
    </source>
</evidence>
<evidence type="ECO:0000256" key="1">
    <source>
        <dbReference type="ARBA" id="ARBA00000085"/>
    </source>
</evidence>
<dbReference type="PROSITE" id="PS50109">
    <property type="entry name" value="HIS_KIN"/>
    <property type="match status" value="1"/>
</dbReference>
<evidence type="ECO:0000256" key="8">
    <source>
        <dbReference type="ARBA" id="ARBA00022777"/>
    </source>
</evidence>
<dbReference type="PRINTS" id="PR00344">
    <property type="entry name" value="BCTRLSENSOR"/>
</dbReference>
<dbReference type="InterPro" id="IPR003594">
    <property type="entry name" value="HATPase_dom"/>
</dbReference>
<comment type="subcellular location">
    <subcellularLocation>
        <location evidence="2">Membrane</location>
        <topology evidence="2">Multi-pass membrane protein</topology>
    </subcellularLocation>
</comment>
<gene>
    <name evidence="14" type="ORF">N8I74_02600</name>
</gene>
<evidence type="ECO:0000256" key="12">
    <source>
        <dbReference type="ARBA" id="ARBA00023136"/>
    </source>
</evidence>
<dbReference type="Pfam" id="PF00512">
    <property type="entry name" value="HisKA"/>
    <property type="match status" value="1"/>
</dbReference>
<dbReference type="CDD" id="cd00082">
    <property type="entry name" value="HisKA"/>
    <property type="match status" value="1"/>
</dbReference>